<accession>A0A8H3M5U6</accession>
<name>A0A8H3M5U6_9GLOM</name>
<dbReference type="EMBL" id="BLAL01000281">
    <property type="protein sequence ID" value="GES99609.1"/>
    <property type="molecule type" value="Genomic_DNA"/>
</dbReference>
<dbReference type="Proteomes" id="UP000615446">
    <property type="component" value="Unassembled WGS sequence"/>
</dbReference>
<proteinExistence type="predicted"/>
<evidence type="ECO:0000313" key="1">
    <source>
        <dbReference type="EMBL" id="GES99609.1"/>
    </source>
</evidence>
<evidence type="ECO:0000313" key="2">
    <source>
        <dbReference type="Proteomes" id="UP000615446"/>
    </source>
</evidence>
<sequence>MMKFSKTSIAFFKGNSRKGRKPVREGIAPILPTEYIGVKMSLEETELINSKLRAYNIIIPARPNPIFNYIAMIREIHYLELENFVSSYLKKVIFIGANGMYQQVQISFITGSLFQTFLRQSINLETLIIDKEIYTMDLPDISIFTESNSNLLNLSNLKIDYNNNKILNMIQFLNYISGLCHNIQNLEFKFNINAYNNDELLKSISKTIRAQNELRKFNLSNVKRTGIESVMMSLLIHDNTLTSITLAFIKLNQTIMNILLSLSQLKKLKLCYCEGLNNYNFTHNLNLDTLHLVDLSTDLKLFKLIIQSILQSTGNSIKQLGFNIEHIESLNIALNYCPNLDEIILYYLSKKNQSNKLVNKIINRLEKSWKEELSLLPFYNKEISLKTIIYH</sequence>
<dbReference type="OrthoDB" id="2315951at2759"/>
<dbReference type="SUPFAM" id="SSF52047">
    <property type="entry name" value="RNI-like"/>
    <property type="match status" value="1"/>
</dbReference>
<comment type="caution">
    <text evidence="1">The sequence shown here is derived from an EMBL/GenBank/DDBJ whole genome shotgun (WGS) entry which is preliminary data.</text>
</comment>
<reference evidence="1" key="1">
    <citation type="submission" date="2019-10" db="EMBL/GenBank/DDBJ databases">
        <title>Conservation and host-specific expression of non-tandemly repeated heterogenous ribosome RNA gene in arbuscular mycorrhizal fungi.</title>
        <authorList>
            <person name="Maeda T."/>
            <person name="Kobayashi Y."/>
            <person name="Nakagawa T."/>
            <person name="Ezawa T."/>
            <person name="Yamaguchi K."/>
            <person name="Bino T."/>
            <person name="Nishimoto Y."/>
            <person name="Shigenobu S."/>
            <person name="Kawaguchi M."/>
        </authorList>
    </citation>
    <scope>NUCLEOTIDE SEQUENCE</scope>
    <source>
        <strain evidence="1">HR1</strain>
    </source>
</reference>
<protein>
    <submittedName>
        <fullName evidence="1">Uncharacterized protein</fullName>
    </submittedName>
</protein>
<dbReference type="AlphaFoldDB" id="A0A8H3M5U6"/>
<gene>
    <name evidence="1" type="ORF">RCL2_002609800</name>
</gene>
<organism evidence="1 2">
    <name type="scientific">Rhizophagus clarus</name>
    <dbReference type="NCBI Taxonomy" id="94130"/>
    <lineage>
        <taxon>Eukaryota</taxon>
        <taxon>Fungi</taxon>
        <taxon>Fungi incertae sedis</taxon>
        <taxon>Mucoromycota</taxon>
        <taxon>Glomeromycotina</taxon>
        <taxon>Glomeromycetes</taxon>
        <taxon>Glomerales</taxon>
        <taxon>Glomeraceae</taxon>
        <taxon>Rhizophagus</taxon>
    </lineage>
</organism>